<reference evidence="1 2" key="1">
    <citation type="journal article" date="2020" name="Mol. Biol. Evol.">
        <title>Distinct Expression and Methylation Patterns for Genes with Different Fates following a Single Whole-Genome Duplication in Flowering Plants.</title>
        <authorList>
            <person name="Shi T."/>
            <person name="Rahmani R.S."/>
            <person name="Gugger P.F."/>
            <person name="Wang M."/>
            <person name="Li H."/>
            <person name="Zhang Y."/>
            <person name="Li Z."/>
            <person name="Wang Q."/>
            <person name="Van de Peer Y."/>
            <person name="Marchal K."/>
            <person name="Chen J."/>
        </authorList>
    </citation>
    <scope>NUCLEOTIDE SEQUENCE [LARGE SCALE GENOMIC DNA]</scope>
    <source>
        <tissue evidence="1">Leaf</tissue>
    </source>
</reference>
<sequence length="44" mass="5231">MELLVFIFFDFEVNQTYCAKAKKIEPECMLEYFSAVSIFSPSQW</sequence>
<dbReference type="EMBL" id="DUZY01000006">
    <property type="protein sequence ID" value="DAD44040.1"/>
    <property type="molecule type" value="Genomic_DNA"/>
</dbReference>
<dbReference type="Proteomes" id="UP000607653">
    <property type="component" value="Unassembled WGS sequence"/>
</dbReference>
<accession>A0A822ZHP6</accession>
<organism evidence="1 2">
    <name type="scientific">Nelumbo nucifera</name>
    <name type="common">Sacred lotus</name>
    <dbReference type="NCBI Taxonomy" id="4432"/>
    <lineage>
        <taxon>Eukaryota</taxon>
        <taxon>Viridiplantae</taxon>
        <taxon>Streptophyta</taxon>
        <taxon>Embryophyta</taxon>
        <taxon>Tracheophyta</taxon>
        <taxon>Spermatophyta</taxon>
        <taxon>Magnoliopsida</taxon>
        <taxon>Proteales</taxon>
        <taxon>Nelumbonaceae</taxon>
        <taxon>Nelumbo</taxon>
    </lineage>
</organism>
<evidence type="ECO:0000313" key="2">
    <source>
        <dbReference type="Proteomes" id="UP000607653"/>
    </source>
</evidence>
<evidence type="ECO:0000313" key="1">
    <source>
        <dbReference type="EMBL" id="DAD44040.1"/>
    </source>
</evidence>
<comment type="caution">
    <text evidence="1">The sequence shown here is derived from an EMBL/GenBank/DDBJ whole genome shotgun (WGS) entry which is preliminary data.</text>
</comment>
<gene>
    <name evidence="1" type="ORF">HUJ06_002270</name>
</gene>
<proteinExistence type="predicted"/>
<protein>
    <submittedName>
        <fullName evidence="1">Uncharacterized protein</fullName>
    </submittedName>
</protein>
<name>A0A822ZHP6_NELNU</name>
<dbReference type="AlphaFoldDB" id="A0A822ZHP6"/>
<keyword evidence="2" id="KW-1185">Reference proteome</keyword>